<name>A0A3M7PFV2_BRAPC</name>
<accession>A0A3M7PFV2</accession>
<dbReference type="Proteomes" id="UP000276133">
    <property type="component" value="Unassembled WGS sequence"/>
</dbReference>
<organism evidence="1 2">
    <name type="scientific">Brachionus plicatilis</name>
    <name type="common">Marine rotifer</name>
    <name type="synonym">Brachionus muelleri</name>
    <dbReference type="NCBI Taxonomy" id="10195"/>
    <lineage>
        <taxon>Eukaryota</taxon>
        <taxon>Metazoa</taxon>
        <taxon>Spiralia</taxon>
        <taxon>Gnathifera</taxon>
        <taxon>Rotifera</taxon>
        <taxon>Eurotatoria</taxon>
        <taxon>Monogononta</taxon>
        <taxon>Pseudotrocha</taxon>
        <taxon>Ploima</taxon>
        <taxon>Brachionidae</taxon>
        <taxon>Brachionus</taxon>
    </lineage>
</organism>
<evidence type="ECO:0000313" key="2">
    <source>
        <dbReference type="Proteomes" id="UP000276133"/>
    </source>
</evidence>
<reference evidence="1 2" key="1">
    <citation type="journal article" date="2018" name="Sci. Rep.">
        <title>Genomic signatures of local adaptation to the degree of environmental predictability in rotifers.</title>
        <authorList>
            <person name="Franch-Gras L."/>
            <person name="Hahn C."/>
            <person name="Garcia-Roger E.M."/>
            <person name="Carmona M.J."/>
            <person name="Serra M."/>
            <person name="Gomez A."/>
        </authorList>
    </citation>
    <scope>NUCLEOTIDE SEQUENCE [LARGE SCALE GENOMIC DNA]</scope>
    <source>
        <strain evidence="1">HYR1</strain>
    </source>
</reference>
<protein>
    <submittedName>
        <fullName evidence="1">Uncharacterized protein</fullName>
    </submittedName>
</protein>
<gene>
    <name evidence="1" type="ORF">BpHYR1_027821</name>
</gene>
<dbReference type="AlphaFoldDB" id="A0A3M7PFV2"/>
<keyword evidence="2" id="KW-1185">Reference proteome</keyword>
<sequence length="60" mass="7218">MESDITKISPNISKNKYIKYILAIYRQNQTIQIIFLKINLKDYDLNFQHYVKLGLVMSFF</sequence>
<proteinExistence type="predicted"/>
<comment type="caution">
    <text evidence="1">The sequence shown here is derived from an EMBL/GenBank/DDBJ whole genome shotgun (WGS) entry which is preliminary data.</text>
</comment>
<evidence type="ECO:0000313" key="1">
    <source>
        <dbReference type="EMBL" id="RMZ97908.1"/>
    </source>
</evidence>
<dbReference type="EMBL" id="REGN01011114">
    <property type="protein sequence ID" value="RMZ97908.1"/>
    <property type="molecule type" value="Genomic_DNA"/>
</dbReference>